<organism evidence="3 4">
    <name type="scientific">Nephila pilipes</name>
    <name type="common">Giant wood spider</name>
    <name type="synonym">Nephila maculata</name>
    <dbReference type="NCBI Taxonomy" id="299642"/>
    <lineage>
        <taxon>Eukaryota</taxon>
        <taxon>Metazoa</taxon>
        <taxon>Ecdysozoa</taxon>
        <taxon>Arthropoda</taxon>
        <taxon>Chelicerata</taxon>
        <taxon>Arachnida</taxon>
        <taxon>Araneae</taxon>
        <taxon>Araneomorphae</taxon>
        <taxon>Entelegynae</taxon>
        <taxon>Araneoidea</taxon>
        <taxon>Nephilidae</taxon>
        <taxon>Nephila</taxon>
    </lineage>
</organism>
<dbReference type="EMBL" id="BMAW01033804">
    <property type="protein sequence ID" value="GFU31965.1"/>
    <property type="molecule type" value="Genomic_DNA"/>
</dbReference>
<protein>
    <submittedName>
        <fullName evidence="3">Codanin-1</fullName>
    </submittedName>
</protein>
<feature type="domain" description="Codanin-1 C-terminal" evidence="2">
    <location>
        <begin position="755"/>
        <end position="852"/>
    </location>
</feature>
<proteinExistence type="predicted"/>
<dbReference type="InterPro" id="IPR040031">
    <property type="entry name" value="Codanin-1"/>
</dbReference>
<dbReference type="OrthoDB" id="20982at2759"/>
<dbReference type="AlphaFoldDB" id="A0A8X6QUQ3"/>
<evidence type="ECO:0000259" key="2">
    <source>
        <dbReference type="Pfam" id="PF15296"/>
    </source>
</evidence>
<keyword evidence="4" id="KW-1185">Reference proteome</keyword>
<feature type="compositionally biased region" description="Polar residues" evidence="1">
    <location>
        <begin position="98"/>
        <end position="111"/>
    </location>
</feature>
<dbReference type="Proteomes" id="UP000887013">
    <property type="component" value="Unassembled WGS sequence"/>
</dbReference>
<comment type="caution">
    <text evidence="3">The sequence shown here is derived from an EMBL/GenBank/DDBJ whole genome shotgun (WGS) entry which is preliminary data.</text>
</comment>
<dbReference type="GO" id="GO:0006325">
    <property type="term" value="P:chromatin organization"/>
    <property type="evidence" value="ECO:0007669"/>
    <property type="project" value="TreeGrafter"/>
</dbReference>
<reference evidence="3" key="1">
    <citation type="submission" date="2020-08" db="EMBL/GenBank/DDBJ databases">
        <title>Multicomponent nature underlies the extraordinary mechanical properties of spider dragline silk.</title>
        <authorList>
            <person name="Kono N."/>
            <person name="Nakamura H."/>
            <person name="Mori M."/>
            <person name="Yoshida Y."/>
            <person name="Ohtoshi R."/>
            <person name="Malay A.D."/>
            <person name="Moran D.A.P."/>
            <person name="Tomita M."/>
            <person name="Numata K."/>
            <person name="Arakawa K."/>
        </authorList>
    </citation>
    <scope>NUCLEOTIDE SEQUENCE</scope>
</reference>
<evidence type="ECO:0000313" key="4">
    <source>
        <dbReference type="Proteomes" id="UP000887013"/>
    </source>
</evidence>
<dbReference type="GO" id="GO:0005634">
    <property type="term" value="C:nucleus"/>
    <property type="evidence" value="ECO:0007669"/>
    <property type="project" value="TreeGrafter"/>
</dbReference>
<dbReference type="InterPro" id="IPR028171">
    <property type="entry name" value="Codanin-1_C"/>
</dbReference>
<dbReference type="PANTHER" id="PTHR28678:SF1">
    <property type="entry name" value="CODANIN-1"/>
    <property type="match status" value="1"/>
</dbReference>
<evidence type="ECO:0000256" key="1">
    <source>
        <dbReference type="SAM" id="MobiDB-lite"/>
    </source>
</evidence>
<name>A0A8X6QUQ3_NEPPI</name>
<sequence>MANILENTLSGQINVKHLLDWLKINKSDITELKNEENSEFVPYFVNYLKEECSWLSRIEKSNETALTDRSNFEDSHILPFKKEGNLILDKNSSFSKEVSSNQLIPSNNPKNNQKHSNHKDSFNKKVQFLTLGCTSYQPKGKEKYSKEGSKQKIRFVPLKSTVNNSCKSPALSNNVIYTDLNSLEAFPPLGTKLDDIKIKRRITPTPVQVISSGSLKFGKSRFELPSNKVQSDVFQKPPELFQERSSDLKHERNLLKQTRDQLSKLSSDLIQNDTKIANIKESKEKTLSKDHLLPDPENISKLEELSIFIEIYSFLLSNYFTPNITSELYFLFELITTKVTAKDISKKNSLFCSVHNCVYFAISVLSKQSQLLYLLDNATLAALLEIPYLCKFSPQLVTYLSQNCKTSDNSSVLLPSLTRVPFQLDDDSRINFPDDNSFVCFKKQRDLFYELLREWQEQPLDAAETRHRDKFARKAKQLISLGPNTINMYHLARLIQSQLIASCMCFEVNEVYDELLSDMQKNFPDKFKKLQERFLTPSQVGGLVPSPSFYGIQSFFAELIITTSSPLLNQHLLNIFVCKILEMNNIDVLSDDELSSLGTLKEKYIFLLHALRLLGKFLGFLLFIPYSTGQKIPIQIVNCHLEVRKYEVPPLDLPHLLKTALKDNHIILTVPWIVEYLSMMDPLAIHLDYVQESLRILIGIYKLNYLPLNDTYSIIFLRLIIGWLIDVLDYPKKYHLLLQPTSIQYSEKISGKGLDTLAIIDKQLIHSCCPYLIEFKVLIFNFLKDMRYKREVRKITPFSTKQPGTSLSSKQQLESELEENFFFLHPASLKKTSDFVAERMASKVIGKVRSEVTNAKLDIVQQVMDMEEYKSEFVVCCDKYAKQQLILKLLDPLILGMYDDIRYKVHTLINNALKDINALLLILLPEDTDKSVMEMCAKISFQLGVNKITEWCDTNLLLDAMKSDVKSKILHLSKSENDNTFNTDNIGYLSYKMKYISAEIHCKSLKFPRDDILLLCSKIAQITVEEIPNMLKKIFISLTIDMYIAIMVHFPNECYEELTELFVTLWSKCSRDFISEQSFLCPQNVKFLLMSENFELSCEKFVCIIKILLNNEVFLKKNLQSCLEDINKLYWQDVRLQKALKTFTDVLSS</sequence>
<dbReference type="PANTHER" id="PTHR28678">
    <property type="entry name" value="CODANIN-1"/>
    <property type="match status" value="1"/>
</dbReference>
<gene>
    <name evidence="3" type="primary">Cdan1</name>
    <name evidence="3" type="ORF">NPIL_149111</name>
</gene>
<evidence type="ECO:0000313" key="3">
    <source>
        <dbReference type="EMBL" id="GFU31965.1"/>
    </source>
</evidence>
<feature type="region of interest" description="Disordered" evidence="1">
    <location>
        <begin position="98"/>
        <end position="119"/>
    </location>
</feature>
<dbReference type="Pfam" id="PF15296">
    <property type="entry name" value="Codanin-1_C"/>
    <property type="match status" value="1"/>
</dbReference>
<accession>A0A8X6QUQ3</accession>